<evidence type="ECO:0000313" key="3">
    <source>
        <dbReference type="Proteomes" id="UP000271974"/>
    </source>
</evidence>
<evidence type="ECO:0000313" key="2">
    <source>
        <dbReference type="EMBL" id="RUS91780.1"/>
    </source>
</evidence>
<feature type="compositionally biased region" description="Low complexity" evidence="1">
    <location>
        <begin position="87"/>
        <end position="106"/>
    </location>
</feature>
<feature type="region of interest" description="Disordered" evidence="1">
    <location>
        <begin position="200"/>
        <end position="241"/>
    </location>
</feature>
<name>A0A3S1A1W8_ELYCH</name>
<feature type="region of interest" description="Disordered" evidence="1">
    <location>
        <begin position="342"/>
        <end position="367"/>
    </location>
</feature>
<keyword evidence="3" id="KW-1185">Reference proteome</keyword>
<proteinExistence type="predicted"/>
<feature type="compositionally biased region" description="Basic and acidic residues" evidence="1">
    <location>
        <begin position="1"/>
        <end position="10"/>
    </location>
</feature>
<dbReference type="PANTHER" id="PTHR14586">
    <property type="entry name" value="THIAMINE-TRIPHOSPHATASE"/>
    <property type="match status" value="1"/>
</dbReference>
<feature type="region of interest" description="Disordered" evidence="1">
    <location>
        <begin position="87"/>
        <end position="139"/>
    </location>
</feature>
<dbReference type="PANTHER" id="PTHR14586:SF1">
    <property type="entry name" value="THIAMINE-TRIPHOSPHATASE"/>
    <property type="match status" value="1"/>
</dbReference>
<protein>
    <recommendedName>
        <fullName evidence="4">CYTH domain-containing protein</fullName>
    </recommendedName>
</protein>
<dbReference type="InterPro" id="IPR033469">
    <property type="entry name" value="CYTH-like_dom_sf"/>
</dbReference>
<dbReference type="GO" id="GO:0050333">
    <property type="term" value="F:thiamine triphosphate phosphatase activity"/>
    <property type="evidence" value="ECO:0007669"/>
    <property type="project" value="InterPro"/>
</dbReference>
<accession>A0A3S1A1W8</accession>
<feature type="compositionally biased region" description="Basic and acidic residues" evidence="1">
    <location>
        <begin position="43"/>
        <end position="63"/>
    </location>
</feature>
<dbReference type="SUPFAM" id="SSF55154">
    <property type="entry name" value="CYTH-like phosphatases"/>
    <property type="match status" value="1"/>
</dbReference>
<evidence type="ECO:0000256" key="1">
    <source>
        <dbReference type="SAM" id="MobiDB-lite"/>
    </source>
</evidence>
<feature type="region of interest" description="Disordered" evidence="1">
    <location>
        <begin position="1"/>
        <end position="63"/>
    </location>
</feature>
<reference evidence="2 3" key="1">
    <citation type="submission" date="2019-01" db="EMBL/GenBank/DDBJ databases">
        <title>A draft genome assembly of the solar-powered sea slug Elysia chlorotica.</title>
        <authorList>
            <person name="Cai H."/>
            <person name="Li Q."/>
            <person name="Fang X."/>
            <person name="Li J."/>
            <person name="Curtis N.E."/>
            <person name="Altenburger A."/>
            <person name="Shibata T."/>
            <person name="Feng M."/>
            <person name="Maeda T."/>
            <person name="Schwartz J.A."/>
            <person name="Shigenobu S."/>
            <person name="Lundholm N."/>
            <person name="Nishiyama T."/>
            <person name="Yang H."/>
            <person name="Hasebe M."/>
            <person name="Li S."/>
            <person name="Pierce S.K."/>
            <person name="Wang J."/>
        </authorList>
    </citation>
    <scope>NUCLEOTIDE SEQUENCE [LARGE SCALE GENOMIC DNA]</scope>
    <source>
        <strain evidence="2">EC2010</strain>
        <tissue evidence="2">Whole organism of an adult</tissue>
    </source>
</reference>
<dbReference type="GO" id="GO:0042357">
    <property type="term" value="P:thiamine diphosphate metabolic process"/>
    <property type="evidence" value="ECO:0007669"/>
    <property type="project" value="TreeGrafter"/>
</dbReference>
<feature type="region of interest" description="Disordered" evidence="1">
    <location>
        <begin position="560"/>
        <end position="597"/>
    </location>
</feature>
<gene>
    <name evidence="2" type="ORF">EGW08_000488</name>
</gene>
<dbReference type="AlphaFoldDB" id="A0A3S1A1W8"/>
<dbReference type="Proteomes" id="UP000271974">
    <property type="component" value="Unassembled WGS sequence"/>
</dbReference>
<comment type="caution">
    <text evidence="2">The sequence shown here is derived from an EMBL/GenBank/DDBJ whole genome shotgun (WGS) entry which is preliminary data.</text>
</comment>
<evidence type="ECO:0008006" key="4">
    <source>
        <dbReference type="Google" id="ProtNLM"/>
    </source>
</evidence>
<feature type="region of interest" description="Disordered" evidence="1">
    <location>
        <begin position="467"/>
        <end position="500"/>
    </location>
</feature>
<dbReference type="OrthoDB" id="6156844at2759"/>
<feature type="compositionally biased region" description="Polar residues" evidence="1">
    <location>
        <begin position="489"/>
        <end position="500"/>
    </location>
</feature>
<dbReference type="STRING" id="188477.A0A3S1A1W8"/>
<dbReference type="Gene3D" id="2.40.320.10">
    <property type="entry name" value="Hypothetical Protein Pfu-838710-001"/>
    <property type="match status" value="1"/>
</dbReference>
<organism evidence="2 3">
    <name type="scientific">Elysia chlorotica</name>
    <name type="common">Eastern emerald elysia</name>
    <name type="synonym">Sea slug</name>
    <dbReference type="NCBI Taxonomy" id="188477"/>
    <lineage>
        <taxon>Eukaryota</taxon>
        <taxon>Metazoa</taxon>
        <taxon>Spiralia</taxon>
        <taxon>Lophotrochozoa</taxon>
        <taxon>Mollusca</taxon>
        <taxon>Gastropoda</taxon>
        <taxon>Heterobranchia</taxon>
        <taxon>Euthyneura</taxon>
        <taxon>Panpulmonata</taxon>
        <taxon>Sacoglossa</taxon>
        <taxon>Placobranchoidea</taxon>
        <taxon>Plakobranchidae</taxon>
        <taxon>Elysia</taxon>
    </lineage>
</organism>
<dbReference type="EMBL" id="RQTK01000006">
    <property type="protein sequence ID" value="RUS91780.1"/>
    <property type="molecule type" value="Genomic_DNA"/>
</dbReference>
<dbReference type="InterPro" id="IPR039582">
    <property type="entry name" value="THTPA"/>
</dbReference>
<feature type="compositionally biased region" description="Polar residues" evidence="1">
    <location>
        <begin position="578"/>
        <end position="597"/>
    </location>
</feature>
<feature type="region of interest" description="Disordered" evidence="1">
    <location>
        <begin position="514"/>
        <end position="539"/>
    </location>
</feature>
<sequence>MSTDREKVGPDDGQCSIERKERLITGRSPDQISPAKQPLGQPTEEKSASENHDPRVQRSEITVEMKGIRETALSCSDSVVSSRVRTVYDRTSSSGGSTSSVSSVSSLDPCLAGPLEDGDDSAFSPGDAQPHRVNDGAVRARGLSSDSYYISQTYQISSPSSPRAVSAVSGVASPRFKTCRNISVGSDGGRSVEENNEFQFVDRREGELPNTPHRPLKVPSQEKKVHFQGVEDTEEPDDQLSEKMKSARENVQQMIESSYMVSDITDVIDQTMGSTEDATTVLNATEGSTATKPLNNLPDLVSSAGQFSSLDVPGKGPDRPLSPVLAYSPGAAIRSYAMEELAERKSRNNTPDRTWEKADQPAPPVKRPLAFRFGPDSGLDDEGSSVDAFVSETSEMTSSQPEASLTLQASTAAAPLYTPYSLIAPVATSEEEAAEALDKLVDLESIQAGYRFHDVGIMLSAEEDDQGGICNPAFDDSDGLDDPPGFSSEDMTSSQVASQASVYCPTNHPASFMENAMSSSVPPRTFGKPPASVEDSSSYKEAPIVSQHMAGLSQNSSLGLGSGTVLSRPAAPMDSTEQKQLLSSCQPDATTSRNPLPSSLTTCASAAPLTQTCPAAKTKSRDYPAVSVSRRFNIRDKKFEAALRAKGAVLRSESVSYDIYYDTPDATLTLSDAWLRSQNGRWQMSANFTKLFNTETEHQFLETDEDSRIIRSLSALLGSGKRGKLAASRLDGVDSEDSVSRLVHLEGLQEFGRSASTRREYSLGGQSGELTVELLLSDLGFWTGQVTATVAGARDGLTQALASIDSLWRDTASSHRKPV</sequence>
<dbReference type="GO" id="GO:0000287">
    <property type="term" value="F:magnesium ion binding"/>
    <property type="evidence" value="ECO:0007669"/>
    <property type="project" value="TreeGrafter"/>
</dbReference>